<reference evidence="7 8" key="1">
    <citation type="submission" date="2017-07" db="EMBL/GenBank/DDBJ databases">
        <title>Complete genome sequence of Oryzomicrobium terrae TPP412.</title>
        <authorList>
            <person name="Chiu L.-W."/>
            <person name="Lo K.-J."/>
            <person name="Tsai Y.-M."/>
            <person name="Lin S.-S."/>
            <person name="Kuo C.-H."/>
            <person name="Liu C.-T."/>
        </authorList>
    </citation>
    <scope>NUCLEOTIDE SEQUENCE [LARGE SCALE GENOMIC DNA]</scope>
    <source>
        <strain evidence="7 8">TPP412</strain>
    </source>
</reference>
<name>A0A5C1E5S5_9RHOO</name>
<dbReference type="NCBIfam" id="TIGR00236">
    <property type="entry name" value="wecB"/>
    <property type="match status" value="1"/>
</dbReference>
<keyword evidence="8" id="KW-1185">Reference proteome</keyword>
<dbReference type="GO" id="GO:0008761">
    <property type="term" value="F:UDP-N-acetylglucosamine 2-epimerase activity"/>
    <property type="evidence" value="ECO:0007669"/>
    <property type="project" value="UniProtKB-EC"/>
</dbReference>
<proteinExistence type="inferred from homology"/>
<sequence length="398" mass="43303">MTLSSSILLCMGTRPEIIKMAPVYHALKAANLRPLVLHTGQHREMANPMYEFFGMQPALSLELERRRESLSHLSSLMVDKIGKILEDSAPSAVLVHGDTSSALMAALAAFYQQIPVGHVEAGLRSHCAYDPFPEEKNRELIGRLASWHFAPTAQARANLLREGIAAETIHTVGNTIVDAVHLAGQMDGAKEAAIPELQRDLARLPALLPGRRLMLVTSHRRENLDGPLANIAGAVRDLLLESPDLLVVWPVHANPRVKETVHAVLDELPAEAAERLFLTQPMGYAALMWLLHRAWLVLTDSGGIQEEAAAVHTPILVLRETTERPELIEAGAGRLVGTDRQTIVTAVRELATRPETAAAMRNAINPFGDGHAGQRIAQVLSTNLAPQFPWLSASPVSA</sequence>
<dbReference type="AlphaFoldDB" id="A0A5C1E5S5"/>
<evidence type="ECO:0000256" key="4">
    <source>
        <dbReference type="ARBA" id="ARBA00038858"/>
    </source>
</evidence>
<dbReference type="EC" id="5.1.3.14" evidence="4"/>
<dbReference type="PANTHER" id="PTHR43174">
    <property type="entry name" value="UDP-N-ACETYLGLUCOSAMINE 2-EPIMERASE"/>
    <property type="match status" value="1"/>
</dbReference>
<dbReference type="InterPro" id="IPR003331">
    <property type="entry name" value="UDP_GlcNAc_Epimerase_2_dom"/>
</dbReference>
<dbReference type="KEGG" id="otr:OTERR_01510"/>
<comment type="catalytic activity">
    <reaction evidence="2">
        <text>UDP-N-acetyl-alpha-D-glucosamine = UDP-N-acetyl-alpha-D-mannosamine</text>
        <dbReference type="Rhea" id="RHEA:17213"/>
        <dbReference type="ChEBI" id="CHEBI:57705"/>
        <dbReference type="ChEBI" id="CHEBI:68623"/>
        <dbReference type="EC" id="5.1.3.14"/>
    </reaction>
</comment>
<organism evidence="7 8">
    <name type="scientific">Oryzomicrobium terrae</name>
    <dbReference type="NCBI Taxonomy" id="1735038"/>
    <lineage>
        <taxon>Bacteria</taxon>
        <taxon>Pseudomonadati</taxon>
        <taxon>Pseudomonadota</taxon>
        <taxon>Betaproteobacteria</taxon>
        <taxon>Rhodocyclales</taxon>
        <taxon>Rhodocyclaceae</taxon>
        <taxon>Oryzomicrobium</taxon>
    </lineage>
</organism>
<evidence type="ECO:0000256" key="3">
    <source>
        <dbReference type="ARBA" id="ARBA00038209"/>
    </source>
</evidence>
<accession>A0A5C1E5S5</accession>
<evidence type="ECO:0000259" key="6">
    <source>
        <dbReference type="Pfam" id="PF02350"/>
    </source>
</evidence>
<comment type="similarity">
    <text evidence="3 5">Belongs to the UDP-N-acetylglucosamine 2-epimerase family.</text>
</comment>
<evidence type="ECO:0000256" key="2">
    <source>
        <dbReference type="ARBA" id="ARBA00036080"/>
    </source>
</evidence>
<evidence type="ECO:0000313" key="8">
    <source>
        <dbReference type="Proteomes" id="UP000323671"/>
    </source>
</evidence>
<dbReference type="Pfam" id="PF02350">
    <property type="entry name" value="Epimerase_2"/>
    <property type="match status" value="1"/>
</dbReference>
<evidence type="ECO:0000313" key="7">
    <source>
        <dbReference type="EMBL" id="QEL63627.1"/>
    </source>
</evidence>
<dbReference type="PANTHER" id="PTHR43174:SF2">
    <property type="entry name" value="UDP-N-ACETYLGLUCOSAMINE 2-EPIMERASE"/>
    <property type="match status" value="1"/>
</dbReference>
<dbReference type="InterPro" id="IPR029767">
    <property type="entry name" value="WecB-like"/>
</dbReference>
<feature type="domain" description="UDP-N-acetylglucosamine 2-epimerase" evidence="6">
    <location>
        <begin position="27"/>
        <end position="380"/>
    </location>
</feature>
<dbReference type="RefSeq" id="WP_223115973.1">
    <property type="nucleotide sequence ID" value="NZ_CP022579.1"/>
</dbReference>
<gene>
    <name evidence="7" type="primary">wecB</name>
    <name evidence="7" type="ORF">OTERR_01510</name>
</gene>
<dbReference type="CDD" id="cd03786">
    <property type="entry name" value="GTB_UDP-GlcNAc_2-Epimerase"/>
    <property type="match status" value="1"/>
</dbReference>
<dbReference type="SUPFAM" id="SSF53756">
    <property type="entry name" value="UDP-Glycosyltransferase/glycogen phosphorylase"/>
    <property type="match status" value="1"/>
</dbReference>
<evidence type="ECO:0000256" key="1">
    <source>
        <dbReference type="ARBA" id="ARBA00023235"/>
    </source>
</evidence>
<keyword evidence="1 5" id="KW-0413">Isomerase</keyword>
<dbReference type="Gene3D" id="3.40.50.2000">
    <property type="entry name" value="Glycogen Phosphorylase B"/>
    <property type="match status" value="2"/>
</dbReference>
<dbReference type="EMBL" id="CP022579">
    <property type="protein sequence ID" value="QEL63627.1"/>
    <property type="molecule type" value="Genomic_DNA"/>
</dbReference>
<dbReference type="Proteomes" id="UP000323671">
    <property type="component" value="Chromosome"/>
</dbReference>
<evidence type="ECO:0000256" key="5">
    <source>
        <dbReference type="RuleBase" id="RU003513"/>
    </source>
</evidence>
<protein>
    <recommendedName>
        <fullName evidence="4">UDP-N-acetylglucosamine 2-epimerase (non-hydrolyzing)</fullName>
        <ecNumber evidence="4">5.1.3.14</ecNumber>
    </recommendedName>
</protein>